<feature type="region of interest" description="Disordered" evidence="13">
    <location>
        <begin position="1"/>
        <end position="46"/>
    </location>
</feature>
<evidence type="ECO:0000256" key="10">
    <source>
        <dbReference type="ARBA" id="ARBA00049117"/>
    </source>
</evidence>
<evidence type="ECO:0000256" key="12">
    <source>
        <dbReference type="ARBA" id="ARBA00074866"/>
    </source>
</evidence>
<dbReference type="Pfam" id="PF03144">
    <property type="entry name" value="GTP_EFTU_D2"/>
    <property type="match status" value="1"/>
</dbReference>
<comment type="catalytic activity">
    <reaction evidence="10">
        <text>GTP + H2O = GDP + phosphate + H(+)</text>
        <dbReference type="Rhea" id="RHEA:19669"/>
        <dbReference type="ChEBI" id="CHEBI:15377"/>
        <dbReference type="ChEBI" id="CHEBI:15378"/>
        <dbReference type="ChEBI" id="CHEBI:37565"/>
        <dbReference type="ChEBI" id="CHEBI:43474"/>
        <dbReference type="ChEBI" id="CHEBI:58189"/>
    </reaction>
    <physiologicalReaction direction="left-to-right" evidence="10">
        <dbReference type="Rhea" id="RHEA:19670"/>
    </physiologicalReaction>
</comment>
<dbReference type="InterPro" id="IPR005225">
    <property type="entry name" value="Small_GTP-bd"/>
</dbReference>
<dbReference type="Proteomes" id="UP000799538">
    <property type="component" value="Unassembled WGS sequence"/>
</dbReference>
<dbReference type="PRINTS" id="PR00315">
    <property type="entry name" value="ELONGATNFCT"/>
</dbReference>
<feature type="compositionally biased region" description="Polar residues" evidence="13">
    <location>
        <begin position="117"/>
        <end position="129"/>
    </location>
</feature>
<dbReference type="InterPro" id="IPR054696">
    <property type="entry name" value="GTP-eEF1A_C"/>
</dbReference>
<dbReference type="Pfam" id="PF22594">
    <property type="entry name" value="GTP-eEF1A_C"/>
    <property type="match status" value="1"/>
</dbReference>
<keyword evidence="4" id="KW-0963">Cytoplasm</keyword>
<evidence type="ECO:0000313" key="16">
    <source>
        <dbReference type="Proteomes" id="UP000799538"/>
    </source>
</evidence>
<evidence type="ECO:0000256" key="3">
    <source>
        <dbReference type="ARBA" id="ARBA00013870"/>
    </source>
</evidence>
<dbReference type="GO" id="GO:0005525">
    <property type="term" value="F:GTP binding"/>
    <property type="evidence" value="ECO:0007669"/>
    <property type="project" value="UniProtKB-KW"/>
</dbReference>
<dbReference type="PANTHER" id="PTHR23115">
    <property type="entry name" value="TRANSLATION FACTOR"/>
    <property type="match status" value="1"/>
</dbReference>
<dbReference type="InterPro" id="IPR015033">
    <property type="entry name" value="HBS1-like_N"/>
</dbReference>
<dbReference type="SUPFAM" id="SSF50447">
    <property type="entry name" value="Translation proteins"/>
    <property type="match status" value="1"/>
</dbReference>
<keyword evidence="7" id="KW-0810">Translation regulation</keyword>
<dbReference type="GO" id="GO:1990533">
    <property type="term" value="C:Dom34-Hbs1 complex"/>
    <property type="evidence" value="ECO:0007669"/>
    <property type="project" value="UniProtKB-ARBA"/>
</dbReference>
<dbReference type="FunFam" id="3.40.50.300:FF:000204">
    <property type="entry name" value="Translation elongation factor Tu"/>
    <property type="match status" value="1"/>
</dbReference>
<evidence type="ECO:0000256" key="1">
    <source>
        <dbReference type="ARBA" id="ARBA00004496"/>
    </source>
</evidence>
<dbReference type="GO" id="GO:0005829">
    <property type="term" value="C:cytosol"/>
    <property type="evidence" value="ECO:0007669"/>
    <property type="project" value="GOC"/>
</dbReference>
<dbReference type="InterPro" id="IPR004161">
    <property type="entry name" value="EFTu-like_2"/>
</dbReference>
<feature type="region of interest" description="Disordered" evidence="13">
    <location>
        <begin position="90"/>
        <end position="138"/>
    </location>
</feature>
<feature type="compositionally biased region" description="Basic and acidic residues" evidence="13">
    <location>
        <begin position="90"/>
        <end position="103"/>
    </location>
</feature>
<dbReference type="InterPro" id="IPR050100">
    <property type="entry name" value="TRAFAC_GTPase_members"/>
</dbReference>
<keyword evidence="16" id="KW-1185">Reference proteome</keyword>
<proteinExistence type="inferred from homology"/>
<dbReference type="InterPro" id="IPR000795">
    <property type="entry name" value="T_Tr_GTP-bd_dom"/>
</dbReference>
<dbReference type="SUPFAM" id="SSF50465">
    <property type="entry name" value="EF-Tu/eEF-1alpha/eIF2-gamma C-terminal domain"/>
    <property type="match status" value="1"/>
</dbReference>
<dbReference type="PROSITE" id="PS51722">
    <property type="entry name" value="G_TR_2"/>
    <property type="match status" value="1"/>
</dbReference>
<keyword evidence="9" id="KW-0342">GTP-binding</keyword>
<keyword evidence="5" id="KW-0547">Nucleotide-binding</keyword>
<name>A0A6A6GPW0_9PEZI</name>
<comment type="subcellular location">
    <subcellularLocation>
        <location evidence="1">Cytoplasm</location>
    </subcellularLocation>
</comment>
<dbReference type="NCBIfam" id="TIGR00231">
    <property type="entry name" value="small_GTP"/>
    <property type="match status" value="1"/>
</dbReference>
<dbReference type="GO" id="GO:0006417">
    <property type="term" value="P:regulation of translation"/>
    <property type="evidence" value="ECO:0007669"/>
    <property type="project" value="UniProtKB-KW"/>
</dbReference>
<dbReference type="Pfam" id="PF08938">
    <property type="entry name" value="HBS1_N"/>
    <property type="match status" value="1"/>
</dbReference>
<evidence type="ECO:0000259" key="14">
    <source>
        <dbReference type="PROSITE" id="PS51722"/>
    </source>
</evidence>
<comment type="similarity">
    <text evidence="2">Belongs to the TRAFAC class translation factor GTPase superfamily. Classic translation factor GTPase family. EF-Tu/EF-1A subfamily.</text>
</comment>
<dbReference type="Gene3D" id="2.40.30.10">
    <property type="entry name" value="Translation factors"/>
    <property type="match status" value="2"/>
</dbReference>
<dbReference type="EMBL" id="ML992501">
    <property type="protein sequence ID" value="KAF2227413.1"/>
    <property type="molecule type" value="Genomic_DNA"/>
</dbReference>
<evidence type="ECO:0000256" key="5">
    <source>
        <dbReference type="ARBA" id="ARBA00022741"/>
    </source>
</evidence>
<dbReference type="InterPro" id="IPR027417">
    <property type="entry name" value="P-loop_NTPase"/>
</dbReference>
<evidence type="ECO:0000256" key="11">
    <source>
        <dbReference type="ARBA" id="ARBA00063537"/>
    </source>
</evidence>
<organism evidence="15 16">
    <name type="scientific">Elsinoe ampelina</name>
    <dbReference type="NCBI Taxonomy" id="302913"/>
    <lineage>
        <taxon>Eukaryota</taxon>
        <taxon>Fungi</taxon>
        <taxon>Dikarya</taxon>
        <taxon>Ascomycota</taxon>
        <taxon>Pezizomycotina</taxon>
        <taxon>Dothideomycetes</taxon>
        <taxon>Dothideomycetidae</taxon>
        <taxon>Myriangiales</taxon>
        <taxon>Elsinoaceae</taxon>
        <taxon>Elsinoe</taxon>
    </lineage>
</organism>
<dbReference type="InterPro" id="IPR009001">
    <property type="entry name" value="Transl_elong_EF1A/Init_IF2_C"/>
</dbReference>
<protein>
    <recommendedName>
        <fullName evidence="12">Elongation factor 1 alpha-like protein</fullName>
    </recommendedName>
    <alternativeName>
        <fullName evidence="3">Elongation factor 1-alpha</fullName>
    </alternativeName>
</protein>
<feature type="compositionally biased region" description="Acidic residues" evidence="13">
    <location>
        <begin position="35"/>
        <end position="44"/>
    </location>
</feature>
<dbReference type="GO" id="GO:0003924">
    <property type="term" value="F:GTPase activity"/>
    <property type="evidence" value="ECO:0007669"/>
    <property type="project" value="InterPro"/>
</dbReference>
<evidence type="ECO:0000256" key="8">
    <source>
        <dbReference type="ARBA" id="ARBA00022917"/>
    </source>
</evidence>
<gene>
    <name evidence="15" type="ORF">BDZ85DRAFT_254273</name>
</gene>
<evidence type="ECO:0000256" key="9">
    <source>
        <dbReference type="ARBA" id="ARBA00023134"/>
    </source>
</evidence>
<dbReference type="FunFam" id="2.40.30.10:FF:000020">
    <property type="entry name" value="Translation elongation factor EF-1"/>
    <property type="match status" value="1"/>
</dbReference>
<evidence type="ECO:0000256" key="13">
    <source>
        <dbReference type="SAM" id="MobiDB-lite"/>
    </source>
</evidence>
<keyword evidence="6 15" id="KW-0378">Hydrolase</keyword>
<sequence length="602" mass="66558">MSGHRRVKNIDYDDDDDYDDYEEEYADGDATANTGDDELTEDDKEQLRMGTAKVRSILGESSHISNSAIEEALWHYYYDIEKTVTYLKNEHKPKETKPKEVSRFDQAAAASAAKTPVTVNGKTNGSTSKAAKESKDMKRLSKEVDNLNVSQPPPPPVRIKSKNLNVAFEYANAKPKKELNFVVVGHIDHGKSTLMGRLLYEHNVIDARSLEKYRREAAKLGKESFHLAWVMDAREDEREHGVTIDYAEKSFSTPNTNFTIIDAPGHRDFVGNMIAGTSMADFALLVVDAGANSFAAGLKGQTREHAQVVRSHKLERIIVAINKMDSVSWSSESFNDIVTQTTQFLSEQLFNPAEVVFVPVSGLTGDNVLSPLNDKAPWYTGPTLVQALDAIHPKRDQYLGKITDPFRLRIAGFSGLAEWAEFLGPSGRESFTAYGRVQAGNIQIGDRIVAQPSGETAVVKGITKHSEPVDYAVPGQIIGLQLVECDEERFVRGDLLCGIDKPVQPTKKATLKILAFNTVFPMPVDVHRGRMRGSAVITKLVSRLDPQTSQVLRNTPKRIKAGEVARVVIEFDETVAIERPERVVLRYGGETVAAGAVEKVDA</sequence>
<evidence type="ECO:0000313" key="15">
    <source>
        <dbReference type="EMBL" id="KAF2227413.1"/>
    </source>
</evidence>
<evidence type="ECO:0000256" key="2">
    <source>
        <dbReference type="ARBA" id="ARBA00007249"/>
    </source>
</evidence>
<dbReference type="SUPFAM" id="SSF52540">
    <property type="entry name" value="P-loop containing nucleoside triphosphate hydrolases"/>
    <property type="match status" value="1"/>
</dbReference>
<feature type="compositionally biased region" description="Acidic residues" evidence="13">
    <location>
        <begin position="12"/>
        <end position="27"/>
    </location>
</feature>
<evidence type="ECO:0000256" key="4">
    <source>
        <dbReference type="ARBA" id="ARBA00022490"/>
    </source>
</evidence>
<dbReference type="OrthoDB" id="342024at2759"/>
<dbReference type="Gene3D" id="3.40.50.300">
    <property type="entry name" value="P-loop containing nucleotide triphosphate hydrolases"/>
    <property type="match status" value="1"/>
</dbReference>
<reference evidence="16" key="1">
    <citation type="journal article" date="2020" name="Stud. Mycol.">
        <title>101 Dothideomycetes genomes: A test case for predicting lifestyles and emergence of pathogens.</title>
        <authorList>
            <person name="Haridas S."/>
            <person name="Albert R."/>
            <person name="Binder M."/>
            <person name="Bloem J."/>
            <person name="LaButti K."/>
            <person name="Salamov A."/>
            <person name="Andreopoulos B."/>
            <person name="Baker S."/>
            <person name="Barry K."/>
            <person name="Bills G."/>
            <person name="Bluhm B."/>
            <person name="Cannon C."/>
            <person name="Castanera R."/>
            <person name="Culley D."/>
            <person name="Daum C."/>
            <person name="Ezra D."/>
            <person name="Gonzalez J."/>
            <person name="Henrissat B."/>
            <person name="Kuo A."/>
            <person name="Liang C."/>
            <person name="Lipzen A."/>
            <person name="Lutzoni F."/>
            <person name="Magnuson J."/>
            <person name="Mondo S."/>
            <person name="Nolan M."/>
            <person name="Ohm R."/>
            <person name="Pangilinan J."/>
            <person name="Park H.-J."/>
            <person name="Ramirez L."/>
            <person name="Alfaro M."/>
            <person name="Sun H."/>
            <person name="Tritt A."/>
            <person name="Yoshinaga Y."/>
            <person name="Zwiers L.-H."/>
            <person name="Turgeon B."/>
            <person name="Goodwin S."/>
            <person name="Spatafora J."/>
            <person name="Crous P."/>
            <person name="Grigoriev I."/>
        </authorList>
    </citation>
    <scope>NUCLEOTIDE SEQUENCE [LARGE SCALE GENOMIC DNA]</scope>
    <source>
        <strain evidence="16">CECT 20119</strain>
    </source>
</reference>
<keyword evidence="8" id="KW-0648">Protein biosynthesis</keyword>
<dbReference type="InterPro" id="IPR009000">
    <property type="entry name" value="Transl_B-barrel_sf"/>
</dbReference>
<evidence type="ECO:0000256" key="7">
    <source>
        <dbReference type="ARBA" id="ARBA00022845"/>
    </source>
</evidence>
<feature type="domain" description="Tr-type G" evidence="14">
    <location>
        <begin position="176"/>
        <end position="398"/>
    </location>
</feature>
<dbReference type="AlphaFoldDB" id="A0A6A6GPW0"/>
<dbReference type="Pfam" id="PF00009">
    <property type="entry name" value="GTP_EFTU"/>
    <property type="match status" value="1"/>
</dbReference>
<comment type="subunit">
    <text evidence="11">Component of the Dom34-Hbs1 complex, also named Pelota-HBS1L complex, composed of dom34 and hbs1.</text>
</comment>
<dbReference type="CDD" id="cd01883">
    <property type="entry name" value="EF1_alpha"/>
    <property type="match status" value="1"/>
</dbReference>
<accession>A0A6A6GPW0</accession>
<evidence type="ECO:0000256" key="6">
    <source>
        <dbReference type="ARBA" id="ARBA00022801"/>
    </source>
</evidence>
<dbReference type="GO" id="GO:0002184">
    <property type="term" value="P:cytoplasmic translational termination"/>
    <property type="evidence" value="ECO:0007669"/>
    <property type="project" value="UniProtKB-ARBA"/>
</dbReference>